<dbReference type="PROSITE" id="PS50011">
    <property type="entry name" value="PROTEIN_KINASE_DOM"/>
    <property type="match status" value="1"/>
</dbReference>
<sequence length="750" mass="79002">MNPPRPDPETVNLEPPTPQNNEPPEPETVNVRSAEALDGAAGEPGAGDLRPGDPERVGGYRLTGRLHVSCCDVVDYLAVAPSGRTVVLRRYGRPADRRPADPGWAERMRQAAPVGTVAVLDSGADFVVTEHVEGGSLAGQAAAEPPAESALRRLAIGTVTALAAVHRAGLAPAGIRPSRVLLGPDGPRLLCAVPEIHDQVGGSHDTSPIRLDQPAWPAPEQLRTGTDADLDPHRPARRARATGSTHPSGTARTTARLRTNDQAKAAQAEAEAEAADRAGMAVDVYCWAATIAYAAAGRDPFAADSEAQRLARMAEGAASLAAVPQGGVRDLLADCLADSPTARPTAEEALLRLVEETGLAAPPDLATPPKPPRRPGRALLITAAGVTIALIAGGTSAALTLAAAPEPTPKPTVAAPTASWSARSVSPLPTPPANGTELTLPGGLGTAYENPADPVRLTSFRVDESRRYVRDPRTGAFNDVGPHTVAAEQSPDGRWLASFNSLYAATDDHLAVSFVDRLTGARFSVPALGPPYQSLTLSWSRDSRRVLLTAQRIEQVDGEDVPLTAGYVIVDVAARTARFVPTGDGDEVKQAAKASGGRVKPIEHHAEYRWTPDGRSVISSFLTAEWGQGVRIRDADSGRAIRMMHWTGEVQGMADWFSPSGGKFVTGGCAKILSACVWKTADASRLHNVTLLKGAGFYGWYDENHLIIAASVQKGQRGIFVTDMSGKPVRVLAMIKAADDVVVDVRYTRG</sequence>
<evidence type="ECO:0000256" key="1">
    <source>
        <dbReference type="SAM" id="MobiDB-lite"/>
    </source>
</evidence>
<organism evidence="3 4">
    <name type="scientific">Nonomuraea glycinis</name>
    <dbReference type="NCBI Taxonomy" id="2047744"/>
    <lineage>
        <taxon>Bacteria</taxon>
        <taxon>Bacillati</taxon>
        <taxon>Actinomycetota</taxon>
        <taxon>Actinomycetes</taxon>
        <taxon>Streptosporangiales</taxon>
        <taxon>Streptosporangiaceae</taxon>
        <taxon>Nonomuraea</taxon>
    </lineage>
</organism>
<dbReference type="SUPFAM" id="SSF50969">
    <property type="entry name" value="YVTN repeat-like/Quinoprotein amine dehydrogenase"/>
    <property type="match status" value="1"/>
</dbReference>
<dbReference type="InterPro" id="IPR015943">
    <property type="entry name" value="WD40/YVTN_repeat-like_dom_sf"/>
</dbReference>
<reference evidence="3" key="2">
    <citation type="submission" date="2020-09" db="EMBL/GenBank/DDBJ databases">
        <authorList>
            <person name="Sun Q."/>
            <person name="Zhou Y."/>
        </authorList>
    </citation>
    <scope>NUCLEOTIDE SEQUENCE</scope>
    <source>
        <strain evidence="3">CGMCC 4.7430</strain>
    </source>
</reference>
<accession>A0A918E605</accession>
<feature type="compositionally biased region" description="Polar residues" evidence="1">
    <location>
        <begin position="242"/>
        <end position="262"/>
    </location>
</feature>
<dbReference type="SUPFAM" id="SSF56112">
    <property type="entry name" value="Protein kinase-like (PK-like)"/>
    <property type="match status" value="1"/>
</dbReference>
<feature type="domain" description="Protein kinase" evidence="2">
    <location>
        <begin position="60"/>
        <end position="359"/>
    </location>
</feature>
<dbReference type="Gene3D" id="1.10.510.10">
    <property type="entry name" value="Transferase(Phosphotransferase) domain 1"/>
    <property type="match status" value="1"/>
</dbReference>
<comment type="caution">
    <text evidence="3">The sequence shown here is derived from an EMBL/GenBank/DDBJ whole genome shotgun (WGS) entry which is preliminary data.</text>
</comment>
<reference evidence="3" key="1">
    <citation type="journal article" date="2014" name="Int. J. Syst. Evol. Microbiol.">
        <title>Complete genome sequence of Corynebacterium casei LMG S-19264T (=DSM 44701T), isolated from a smear-ripened cheese.</title>
        <authorList>
            <consortium name="US DOE Joint Genome Institute (JGI-PGF)"/>
            <person name="Walter F."/>
            <person name="Albersmeier A."/>
            <person name="Kalinowski J."/>
            <person name="Ruckert C."/>
        </authorList>
    </citation>
    <scope>NUCLEOTIDE SEQUENCE</scope>
    <source>
        <strain evidence="3">CGMCC 4.7430</strain>
    </source>
</reference>
<protein>
    <recommendedName>
        <fullName evidence="2">Protein kinase domain-containing protein</fullName>
    </recommendedName>
</protein>
<dbReference type="InterPro" id="IPR000719">
    <property type="entry name" value="Prot_kinase_dom"/>
</dbReference>
<evidence type="ECO:0000259" key="2">
    <source>
        <dbReference type="PROSITE" id="PS50011"/>
    </source>
</evidence>
<dbReference type="EMBL" id="BMNK01000005">
    <property type="protein sequence ID" value="GGP07270.1"/>
    <property type="molecule type" value="Genomic_DNA"/>
</dbReference>
<dbReference type="InterPro" id="IPR011044">
    <property type="entry name" value="Quino_amine_DH_bsu"/>
</dbReference>
<evidence type="ECO:0000313" key="4">
    <source>
        <dbReference type="Proteomes" id="UP000660745"/>
    </source>
</evidence>
<feature type="region of interest" description="Disordered" evidence="1">
    <location>
        <begin position="1"/>
        <end position="56"/>
    </location>
</feature>
<dbReference type="Gene3D" id="2.130.10.10">
    <property type="entry name" value="YVTN repeat-like/Quinoprotein amine dehydrogenase"/>
    <property type="match status" value="1"/>
</dbReference>
<evidence type="ECO:0000313" key="3">
    <source>
        <dbReference type="EMBL" id="GGP07270.1"/>
    </source>
</evidence>
<proteinExistence type="predicted"/>
<dbReference type="GO" id="GO:0005524">
    <property type="term" value="F:ATP binding"/>
    <property type="evidence" value="ECO:0007669"/>
    <property type="project" value="InterPro"/>
</dbReference>
<dbReference type="AlphaFoldDB" id="A0A918E605"/>
<feature type="region of interest" description="Disordered" evidence="1">
    <location>
        <begin position="200"/>
        <end position="265"/>
    </location>
</feature>
<keyword evidence="4" id="KW-1185">Reference proteome</keyword>
<dbReference type="GO" id="GO:0004672">
    <property type="term" value="F:protein kinase activity"/>
    <property type="evidence" value="ECO:0007669"/>
    <property type="project" value="InterPro"/>
</dbReference>
<name>A0A918E605_9ACTN</name>
<gene>
    <name evidence="3" type="ORF">GCM10012278_34370</name>
</gene>
<dbReference type="Proteomes" id="UP000660745">
    <property type="component" value="Unassembled WGS sequence"/>
</dbReference>
<dbReference type="InterPro" id="IPR011009">
    <property type="entry name" value="Kinase-like_dom_sf"/>
</dbReference>